<dbReference type="EMBL" id="AMFJ01036085">
    <property type="protein sequence ID" value="EKD25372.1"/>
    <property type="molecule type" value="Genomic_DNA"/>
</dbReference>
<gene>
    <name evidence="1" type="ORF">ACD_80C00078G0006</name>
</gene>
<sequence length="103" mass="12482">MELQKIFWKNGEFRNKKNNQVIVIPIGTAKIFKSLDRMEIHPMVNPEPEYTAVEEALKKYAKEDESYLQVNAYMLGEAMEIRNEYWYHISVTFYKIEFHWFIK</sequence>
<proteinExistence type="predicted"/>
<accession>K1XJJ9</accession>
<dbReference type="AlphaFoldDB" id="K1XJJ9"/>
<comment type="caution">
    <text evidence="1">The sequence shown here is derived from an EMBL/GenBank/DDBJ whole genome shotgun (WGS) entry which is preliminary data.</text>
</comment>
<reference evidence="1" key="1">
    <citation type="journal article" date="2012" name="Science">
        <title>Fermentation, hydrogen, and sulfur metabolism in multiple uncultivated bacterial phyla.</title>
        <authorList>
            <person name="Wrighton K.C."/>
            <person name="Thomas B.C."/>
            <person name="Sharon I."/>
            <person name="Miller C.S."/>
            <person name="Castelle C.J."/>
            <person name="VerBerkmoes N.C."/>
            <person name="Wilkins M.J."/>
            <person name="Hettich R.L."/>
            <person name="Lipton M.S."/>
            <person name="Williams K.H."/>
            <person name="Long P.E."/>
            <person name="Banfield J.F."/>
        </authorList>
    </citation>
    <scope>NUCLEOTIDE SEQUENCE [LARGE SCALE GENOMIC DNA]</scope>
</reference>
<evidence type="ECO:0000313" key="1">
    <source>
        <dbReference type="EMBL" id="EKD25372.1"/>
    </source>
</evidence>
<name>K1XJJ9_9BACT</name>
<organism evidence="1">
    <name type="scientific">uncultured bacterium</name>
    <name type="common">gcode 4</name>
    <dbReference type="NCBI Taxonomy" id="1234023"/>
    <lineage>
        <taxon>Bacteria</taxon>
        <taxon>environmental samples</taxon>
    </lineage>
</organism>
<protein>
    <submittedName>
        <fullName evidence="1">Uncharacterized protein</fullName>
    </submittedName>
</protein>